<protein>
    <recommendedName>
        <fullName evidence="3">Addiction module antidote protein</fullName>
    </recommendedName>
</protein>
<organism evidence="1 2">
    <name type="scientific">Pseudomonas fluorescens</name>
    <dbReference type="NCBI Taxonomy" id="294"/>
    <lineage>
        <taxon>Bacteria</taxon>
        <taxon>Pseudomonadati</taxon>
        <taxon>Pseudomonadota</taxon>
        <taxon>Gammaproteobacteria</taxon>
        <taxon>Pseudomonadales</taxon>
        <taxon>Pseudomonadaceae</taxon>
        <taxon>Pseudomonas</taxon>
    </lineage>
</organism>
<dbReference type="OrthoDB" id="9798416at2"/>
<gene>
    <name evidence="1" type="ORF">PS685_00916</name>
</gene>
<evidence type="ECO:0000313" key="1">
    <source>
        <dbReference type="EMBL" id="VVN52322.1"/>
    </source>
</evidence>
<dbReference type="RefSeq" id="WP_095000215.1">
    <property type="nucleotide sequence ID" value="NZ_CABVHO010000004.1"/>
</dbReference>
<evidence type="ECO:0008006" key="3">
    <source>
        <dbReference type="Google" id="ProtNLM"/>
    </source>
</evidence>
<reference evidence="1 2" key="1">
    <citation type="submission" date="2019-09" db="EMBL/GenBank/DDBJ databases">
        <authorList>
            <person name="Chandra G."/>
            <person name="Truman W A."/>
        </authorList>
    </citation>
    <scope>NUCLEOTIDE SEQUENCE [LARGE SCALE GENOMIC DNA]</scope>
    <source>
        <strain evidence="1">PS685</strain>
    </source>
</reference>
<dbReference type="Proteomes" id="UP000326437">
    <property type="component" value="Unassembled WGS sequence"/>
</dbReference>
<dbReference type="AlphaFoldDB" id="A0A5E6YEF7"/>
<proteinExistence type="predicted"/>
<evidence type="ECO:0000313" key="2">
    <source>
        <dbReference type="Proteomes" id="UP000326437"/>
    </source>
</evidence>
<name>A0A5E6YEF7_PSEFL</name>
<sequence length="80" mass="8656">MTEPIPDYDPADSLVDTDTINIFLADAHDTGDAAYIAEAMAVVARAKMRIEALEILQRVRQGQEAVHSAAGVRMDLGLDD</sequence>
<dbReference type="EMBL" id="CABVHO010000004">
    <property type="protein sequence ID" value="VVN52322.1"/>
    <property type="molecule type" value="Genomic_DNA"/>
</dbReference>
<accession>A0A5E6YEF7</accession>